<dbReference type="Proteomes" id="UP001632038">
    <property type="component" value="Unassembled WGS sequence"/>
</dbReference>
<protein>
    <recommendedName>
        <fullName evidence="1">MATH domain-containing protein</fullName>
    </recommendedName>
</protein>
<evidence type="ECO:0000313" key="2">
    <source>
        <dbReference type="EMBL" id="KAL3642069.1"/>
    </source>
</evidence>
<organism evidence="2 3">
    <name type="scientific">Castilleja foliolosa</name>
    <dbReference type="NCBI Taxonomy" id="1961234"/>
    <lineage>
        <taxon>Eukaryota</taxon>
        <taxon>Viridiplantae</taxon>
        <taxon>Streptophyta</taxon>
        <taxon>Embryophyta</taxon>
        <taxon>Tracheophyta</taxon>
        <taxon>Spermatophyta</taxon>
        <taxon>Magnoliopsida</taxon>
        <taxon>eudicotyledons</taxon>
        <taxon>Gunneridae</taxon>
        <taxon>Pentapetalae</taxon>
        <taxon>asterids</taxon>
        <taxon>lamiids</taxon>
        <taxon>Lamiales</taxon>
        <taxon>Orobanchaceae</taxon>
        <taxon>Pedicularideae</taxon>
        <taxon>Castillejinae</taxon>
        <taxon>Castilleja</taxon>
    </lineage>
</organism>
<keyword evidence="3" id="KW-1185">Reference proteome</keyword>
<dbReference type="Gene3D" id="2.60.210.10">
    <property type="entry name" value="Apoptosis, Tumor Necrosis Factor Receptor Associated Protein 2, Chain A"/>
    <property type="match status" value="1"/>
</dbReference>
<comment type="caution">
    <text evidence="2">The sequence shown here is derived from an EMBL/GenBank/DDBJ whole genome shotgun (WGS) entry which is preliminary data.</text>
</comment>
<accession>A0ABD3DM64</accession>
<proteinExistence type="predicted"/>
<name>A0ABD3DM64_9LAMI</name>
<feature type="domain" description="MATH" evidence="1">
    <location>
        <begin position="18"/>
        <end position="147"/>
    </location>
</feature>
<dbReference type="CDD" id="cd00121">
    <property type="entry name" value="MATH"/>
    <property type="match status" value="1"/>
</dbReference>
<dbReference type="AlphaFoldDB" id="A0ABD3DM64"/>
<dbReference type="PANTHER" id="PTHR46162">
    <property type="entry name" value="TRAF-LIKE FAMILY PROTEIN"/>
    <property type="match status" value="1"/>
</dbReference>
<dbReference type="Pfam" id="PF22486">
    <property type="entry name" value="MATH_2"/>
    <property type="match status" value="1"/>
</dbReference>
<dbReference type="SMART" id="SM00061">
    <property type="entry name" value="MATH"/>
    <property type="match status" value="1"/>
</dbReference>
<dbReference type="EMBL" id="JAVIJP010000016">
    <property type="protein sequence ID" value="KAL3642069.1"/>
    <property type="molecule type" value="Genomic_DNA"/>
</dbReference>
<gene>
    <name evidence="2" type="ORF">CASFOL_012884</name>
</gene>
<evidence type="ECO:0000259" key="1">
    <source>
        <dbReference type="PROSITE" id="PS50144"/>
    </source>
</evidence>
<dbReference type="InterPro" id="IPR002083">
    <property type="entry name" value="MATH/TRAF_dom"/>
</dbReference>
<evidence type="ECO:0000313" key="3">
    <source>
        <dbReference type="Proteomes" id="UP001632038"/>
    </source>
</evidence>
<dbReference type="InterPro" id="IPR008974">
    <property type="entry name" value="TRAF-like"/>
</dbReference>
<dbReference type="SUPFAM" id="SSF49599">
    <property type="entry name" value="TRAF domain-like"/>
    <property type="match status" value="1"/>
</dbReference>
<reference evidence="3" key="1">
    <citation type="journal article" date="2024" name="IScience">
        <title>Strigolactones Initiate the Formation of Haustorium-like Structures in Castilleja.</title>
        <authorList>
            <person name="Buerger M."/>
            <person name="Peterson D."/>
            <person name="Chory J."/>
        </authorList>
    </citation>
    <scope>NUCLEOTIDE SEQUENCE [LARGE SCALE GENOMIC DNA]</scope>
</reference>
<dbReference type="PANTHER" id="PTHR46162:SF20">
    <property type="entry name" value="UBIQUITIN CARBOXYL-TERMINAL HYDROLASE 7-LIKE ISOFORM X1"/>
    <property type="match status" value="1"/>
</dbReference>
<sequence>MSSMAPADVEMETREASPAHFLIKIDSFSLLDKHGIDKIESKQFEVGYDKWRLIIYPNGKDEEGYVSVYLAIAGTDNLLSNWEVNATFSICLFNHFSGNYSYSLGRARRFHALKQKWGFEKFISIQKLTHPSNGYVVDDKCVFGVEVFVNENEAVTECLSVKSVDEVPYKREFRITNFSTLEDKWVSEEFTFGRRT</sequence>
<dbReference type="PROSITE" id="PS50144">
    <property type="entry name" value="MATH"/>
    <property type="match status" value="1"/>
</dbReference>